<dbReference type="SUPFAM" id="SSF54593">
    <property type="entry name" value="Glyoxalase/Bleomycin resistance protein/Dihydroxybiphenyl dioxygenase"/>
    <property type="match status" value="1"/>
</dbReference>
<evidence type="ECO:0000313" key="3">
    <source>
        <dbReference type="Proteomes" id="UP001523216"/>
    </source>
</evidence>
<sequence>MGIQLGMIGLDVRDLRRSIEFYRLLGLDIPEPLAGHPASLCRMDSGVTLVLAEGFAAANDPDWVRPERGYQQFLEFYVGDDAAVDAEWAKLTAAGHHGRMAPAQTEGPYAAMVDDPDGNVVLITSDAGAKP</sequence>
<proteinExistence type="predicted"/>
<name>A0ABT0XXL8_9ACTN</name>
<dbReference type="RefSeq" id="WP_251798359.1">
    <property type="nucleotide sequence ID" value="NZ_JAMQOL010000015.1"/>
</dbReference>
<protein>
    <recommendedName>
        <fullName evidence="1">Glyoxalase/fosfomycin resistance/dioxygenase domain-containing protein</fullName>
    </recommendedName>
</protein>
<dbReference type="PANTHER" id="PTHR36503:SF3">
    <property type="entry name" value="BLR0126 PROTEIN"/>
    <property type="match status" value="1"/>
</dbReference>
<dbReference type="Proteomes" id="UP001523216">
    <property type="component" value="Unassembled WGS sequence"/>
</dbReference>
<evidence type="ECO:0000259" key="1">
    <source>
        <dbReference type="Pfam" id="PF00903"/>
    </source>
</evidence>
<evidence type="ECO:0000313" key="2">
    <source>
        <dbReference type="EMBL" id="MCM4078531.1"/>
    </source>
</evidence>
<dbReference type="InterPro" id="IPR004360">
    <property type="entry name" value="Glyas_Fos-R_dOase_dom"/>
</dbReference>
<gene>
    <name evidence="2" type="ORF">LXN57_13230</name>
</gene>
<dbReference type="EMBL" id="JAMQOL010000015">
    <property type="protein sequence ID" value="MCM4078531.1"/>
    <property type="molecule type" value="Genomic_DNA"/>
</dbReference>
<organism evidence="2 3">
    <name type="scientific">Paractinoplanes hotanensis</name>
    <dbReference type="NCBI Taxonomy" id="2906497"/>
    <lineage>
        <taxon>Bacteria</taxon>
        <taxon>Bacillati</taxon>
        <taxon>Actinomycetota</taxon>
        <taxon>Actinomycetes</taxon>
        <taxon>Micromonosporales</taxon>
        <taxon>Micromonosporaceae</taxon>
        <taxon>Paractinoplanes</taxon>
    </lineage>
</organism>
<keyword evidence="3" id="KW-1185">Reference proteome</keyword>
<dbReference type="Gene3D" id="3.10.180.10">
    <property type="entry name" value="2,3-Dihydroxybiphenyl 1,2-Dioxygenase, domain 1"/>
    <property type="match status" value="1"/>
</dbReference>
<dbReference type="PANTHER" id="PTHR36503">
    <property type="entry name" value="BLR2520 PROTEIN"/>
    <property type="match status" value="1"/>
</dbReference>
<dbReference type="Pfam" id="PF00903">
    <property type="entry name" value="Glyoxalase"/>
    <property type="match status" value="1"/>
</dbReference>
<feature type="domain" description="Glyoxalase/fosfomycin resistance/dioxygenase" evidence="1">
    <location>
        <begin position="5"/>
        <end position="121"/>
    </location>
</feature>
<accession>A0ABT0XXL8</accession>
<comment type="caution">
    <text evidence="2">The sequence shown here is derived from an EMBL/GenBank/DDBJ whole genome shotgun (WGS) entry which is preliminary data.</text>
</comment>
<dbReference type="InterPro" id="IPR029068">
    <property type="entry name" value="Glyas_Bleomycin-R_OHBP_Dase"/>
</dbReference>
<reference evidence="2 3" key="1">
    <citation type="submission" date="2022-06" db="EMBL/GenBank/DDBJ databases">
        <title>Actinoplanes abujensis sp. nov., isolated from Nigerian arid soil.</title>
        <authorList>
            <person name="Ding P."/>
        </authorList>
    </citation>
    <scope>NUCLEOTIDE SEQUENCE [LARGE SCALE GENOMIC DNA]</scope>
    <source>
        <strain evidence="3">TRM88002</strain>
    </source>
</reference>